<keyword evidence="1" id="KW-0802">TPR repeat</keyword>
<evidence type="ECO:0000256" key="1">
    <source>
        <dbReference type="PROSITE-ProRule" id="PRU00339"/>
    </source>
</evidence>
<dbReference type="SMART" id="SM00028">
    <property type="entry name" value="TPR"/>
    <property type="match status" value="5"/>
</dbReference>
<evidence type="ECO:0000259" key="3">
    <source>
        <dbReference type="Pfam" id="PF00931"/>
    </source>
</evidence>
<gene>
    <name evidence="5" type="ORF">D6D01_09947</name>
</gene>
<feature type="repeat" description="TPR" evidence="1">
    <location>
        <begin position="1358"/>
        <end position="1391"/>
    </location>
</feature>
<accession>A0A4S9JT21</accession>
<dbReference type="InterPro" id="IPR019734">
    <property type="entry name" value="TPR_rpt"/>
</dbReference>
<protein>
    <submittedName>
        <fullName evidence="5">TPR-like protein</fullName>
    </submittedName>
</protein>
<dbReference type="Gene3D" id="3.40.50.1580">
    <property type="entry name" value="Nucleoside phosphorylase domain"/>
    <property type="match status" value="1"/>
</dbReference>
<dbReference type="EMBL" id="QZBD01000779">
    <property type="protein sequence ID" value="THY06006.1"/>
    <property type="molecule type" value="Genomic_DNA"/>
</dbReference>
<feature type="domain" description="NB-ARC" evidence="3">
    <location>
        <begin position="348"/>
        <end position="477"/>
    </location>
</feature>
<dbReference type="SUPFAM" id="SSF53167">
    <property type="entry name" value="Purine and uridine phosphorylases"/>
    <property type="match status" value="1"/>
</dbReference>
<proteinExistence type="predicted"/>
<reference evidence="5 6" key="1">
    <citation type="submission" date="2018-10" db="EMBL/GenBank/DDBJ databases">
        <title>Fifty Aureobasidium pullulans genomes reveal a recombining polyextremotolerant generalist.</title>
        <authorList>
            <person name="Gostincar C."/>
            <person name="Turk M."/>
            <person name="Zajc J."/>
            <person name="Gunde-Cimerman N."/>
        </authorList>
    </citation>
    <scope>NUCLEOTIDE SEQUENCE [LARGE SCALE GENOMIC DNA]</scope>
    <source>
        <strain evidence="5 6">EXF-6604</strain>
    </source>
</reference>
<organism evidence="5 6">
    <name type="scientific">Aureobasidium pullulans</name>
    <name type="common">Black yeast</name>
    <name type="synonym">Pullularia pullulans</name>
    <dbReference type="NCBI Taxonomy" id="5580"/>
    <lineage>
        <taxon>Eukaryota</taxon>
        <taxon>Fungi</taxon>
        <taxon>Dikarya</taxon>
        <taxon>Ascomycota</taxon>
        <taxon>Pezizomycotina</taxon>
        <taxon>Dothideomycetes</taxon>
        <taxon>Dothideomycetidae</taxon>
        <taxon>Dothideales</taxon>
        <taxon>Saccotheciaceae</taxon>
        <taxon>Aureobasidium</taxon>
    </lineage>
</organism>
<dbReference type="InterPro" id="IPR053137">
    <property type="entry name" value="NLR-like"/>
</dbReference>
<dbReference type="InterPro" id="IPR002182">
    <property type="entry name" value="NB-ARC"/>
</dbReference>
<dbReference type="GO" id="GO:0043531">
    <property type="term" value="F:ADP binding"/>
    <property type="evidence" value="ECO:0007669"/>
    <property type="project" value="InterPro"/>
</dbReference>
<evidence type="ECO:0000256" key="2">
    <source>
        <dbReference type="SAM" id="MobiDB-lite"/>
    </source>
</evidence>
<dbReference type="InterPro" id="IPR035994">
    <property type="entry name" value="Nucleoside_phosphorylase_sf"/>
</dbReference>
<dbReference type="Pfam" id="PF01048">
    <property type="entry name" value="PNP_UDP_1"/>
    <property type="match status" value="1"/>
</dbReference>
<feature type="compositionally biased region" description="Basic and acidic residues" evidence="2">
    <location>
        <begin position="185"/>
        <end position="202"/>
    </location>
</feature>
<dbReference type="GO" id="GO:0003824">
    <property type="term" value="F:catalytic activity"/>
    <property type="evidence" value="ECO:0007669"/>
    <property type="project" value="InterPro"/>
</dbReference>
<dbReference type="Pfam" id="PF00931">
    <property type="entry name" value="NB-ARC"/>
    <property type="match status" value="1"/>
</dbReference>
<dbReference type="InterPro" id="IPR027417">
    <property type="entry name" value="P-loop_NTPase"/>
</dbReference>
<dbReference type="InterPro" id="IPR011990">
    <property type="entry name" value="TPR-like_helical_dom_sf"/>
</dbReference>
<dbReference type="PANTHER" id="PTHR46082:SF11">
    <property type="entry name" value="AAA+ ATPASE DOMAIN-CONTAINING PROTEIN-RELATED"/>
    <property type="match status" value="1"/>
</dbReference>
<dbReference type="Proteomes" id="UP000306584">
    <property type="component" value="Unassembled WGS sequence"/>
</dbReference>
<comment type="caution">
    <text evidence="5">The sequence shown here is derived from an EMBL/GenBank/DDBJ whole genome shotgun (WGS) entry which is preliminary data.</text>
</comment>
<sequence length="1865" mass="210013">MTRAMLDEIHPSLQTPYHDSNVYTFGQANTTDKAGAGTHNVVIASGRPGKANAATVANDMRRTFPWLRIGLMVGIAGGVWSPETDVRLGDVVVGIHPTGEAGIIQYDYGKSIQDKAFVKTGSMNKAPGILLNAVAAVQAEHLFYDLPGTKYISNLGREYAKKFAKRPAEDRLFHASYTHHRGSCEQCDRKQLRDRPERDDSSLPRVHYGAIASGDRVVRDAVFAEEIRKTYGVLCFEMEAAGLDEFPSLTIRGVSDYCDTHKNDDWHQYAAVSAAAYAKELLSSASHNSKSKDDLRIASATPTFLLSDCGLNKTCDLCYLYNSCLYLLLGNVHWIMPRRSNLLFTGREDVLQRLKNQLIPGSSEKQPMSIFQGIGGSGKSEMAIKFAEENKHSFWGIFWIDVSSQVIAEQSFADLAQAVGLSNTTVQHVVHWLSNLQRSWLLVLDNYDDKETDISKFIPSSGGSIIITTRLAGLQGNTEVLDALDYGDAIELLYKACIIEDEEQNTHMYHAKAVVELLGRHALALVHAGAYIRQGYSSLREYPKLFQQQQKRLMQFKPGHLIPGHDSVYATFEISAQYLASSKEPADQKALGLLNALAFMEGSNIHEDMLVKALESGQGPDASSTPHRVFEGAPWTTRSVDYPRFSKDDIDLATLELRQIPWAWDNNDPNMIKILRQIDSQEVRALYKDSRRPLRTPVFPKIHKRHLEIETLESFHLPWDFDFETGQFIVILREMEKHEIDLLFEHTARRRERGPSEDSISQSADEINEGHPPDDLYGSIEPVVGPLAGNRRVDLGIDSNPEVPRPESWECPGTLSDDGLHRSPDINFKYAYSVSLYGRSSVKGVNGAVNDPMHKKMAGLVGTRGLVNTETVIDDLRPLDSISEWDRDLPLQSASLVGVVQDTDDHEVDHLSCWHHTQAFPIGVHDLNVISSIRDAKVRLAEMSLVRFSGTTISLHPLIHQWTRIRQNELEQRQAWASALCILASSTEAKVGLLPFTSNLRLHLEACWLNWIDRLSDTAISLEVARGLYFLGRQLYRFGSLASSEIFHTLGVRVKLDHKTTSYKRREFSYCEALCLLSTDRAGEAKILLELVLKERSKSFTAASKEVLVPLVTLAQIYLGDGDHQMVISMLEPITWPKSNNYDAYDGDHRDSIYTLALAYMKADQYTLAKVLLEEVVTSEKHLSLTTEAARLSRMDTLAQVYVVLGEEYRAEPLFDEINALRAQMWDPDPESPYQLMGMRNLVTTYLFFGLFENAAHILADIVRVTTRTLHLSHPTRLENMAQLAAVLLETDSSDNAIELLEEVLRLGDSKNPPRHRVVTDLAEAYIRIGKSDKALNLLEKTLENDTSATTMTEDHKIELWRKLATAYGTSGQYLRAVSSLQDILQVDENNGDPARVGFLEADLATAFMNLGDIDKAVDLLEDAISRTVQKHSPAAYLLSSKLALAYMWTDSFVKAIPVLEQLIQAMQVGKKPADSDLMLEECKLSWAYFQTRDVFKATYLLDEGMQTQALVYPFKYEVRLRLIIEQATDRLILETPTGTFEATIMLEAAVELEERYMKVDFTSLSDTQYKLLDVYRQASDFDKLSWHLENVLKERVKSLSGAAKGPFLENWFDAWQDYLNDDDEGILLLETVTTEDLKRSVGDDLDAVQHAMAGIYLRSSNNKKAVPLLEAIVERESATLTLEDIHRLECMASLGKAYLNLKEFTKAIDMFRVLNDAFDVLPFQDERRLTTMYCSALAYLNVDQPTRAAQLLEEVVIIEARLLPEDHPWRLLSMRRLAQAYMKLEKIQKLENAVSLLQQVMQRGRETLHTDLQELAITEAMLSDARDTLAKVLQLQSRDQILASASTVMRWACREITSRAAIMF</sequence>
<dbReference type="PROSITE" id="PS50005">
    <property type="entry name" value="TPR"/>
    <property type="match status" value="1"/>
</dbReference>
<dbReference type="GO" id="GO:0009116">
    <property type="term" value="P:nucleoside metabolic process"/>
    <property type="evidence" value="ECO:0007669"/>
    <property type="project" value="InterPro"/>
</dbReference>
<dbReference type="SUPFAM" id="SSF48452">
    <property type="entry name" value="TPR-like"/>
    <property type="match status" value="3"/>
</dbReference>
<name>A0A4S9JT21_AURPU</name>
<evidence type="ECO:0000313" key="5">
    <source>
        <dbReference type="EMBL" id="THY06006.1"/>
    </source>
</evidence>
<dbReference type="SUPFAM" id="SSF52540">
    <property type="entry name" value="P-loop containing nucleoside triphosphate hydrolases"/>
    <property type="match status" value="1"/>
</dbReference>
<evidence type="ECO:0000313" key="6">
    <source>
        <dbReference type="Proteomes" id="UP000306584"/>
    </source>
</evidence>
<dbReference type="Gene3D" id="3.40.50.300">
    <property type="entry name" value="P-loop containing nucleotide triphosphate hydrolases"/>
    <property type="match status" value="1"/>
</dbReference>
<dbReference type="PANTHER" id="PTHR46082">
    <property type="entry name" value="ATP/GTP-BINDING PROTEIN-RELATED"/>
    <property type="match status" value="1"/>
</dbReference>
<feature type="region of interest" description="Disordered" evidence="2">
    <location>
        <begin position="185"/>
        <end position="204"/>
    </location>
</feature>
<dbReference type="InterPro" id="IPR000845">
    <property type="entry name" value="Nucleoside_phosphorylase_d"/>
</dbReference>
<evidence type="ECO:0000259" key="4">
    <source>
        <dbReference type="Pfam" id="PF01048"/>
    </source>
</evidence>
<feature type="region of interest" description="Disordered" evidence="2">
    <location>
        <begin position="751"/>
        <end position="781"/>
    </location>
</feature>
<dbReference type="Gene3D" id="1.25.40.10">
    <property type="entry name" value="Tetratricopeptide repeat domain"/>
    <property type="match status" value="3"/>
</dbReference>
<feature type="domain" description="Nucleoside phosphorylase" evidence="4">
    <location>
        <begin position="4"/>
        <end position="272"/>
    </location>
</feature>